<keyword evidence="2" id="KW-1185">Reference proteome</keyword>
<reference evidence="2" key="1">
    <citation type="journal article" date="2022" name="Mol. Ecol. Resour.">
        <title>The genomes of chicory, endive, great burdock and yacon provide insights into Asteraceae palaeo-polyploidization history and plant inulin production.</title>
        <authorList>
            <person name="Fan W."/>
            <person name="Wang S."/>
            <person name="Wang H."/>
            <person name="Wang A."/>
            <person name="Jiang F."/>
            <person name="Liu H."/>
            <person name="Zhao H."/>
            <person name="Xu D."/>
            <person name="Zhang Y."/>
        </authorList>
    </citation>
    <scope>NUCLEOTIDE SEQUENCE [LARGE SCALE GENOMIC DNA]</scope>
    <source>
        <strain evidence="2">cv. Punajuju</strain>
    </source>
</reference>
<evidence type="ECO:0000313" key="2">
    <source>
        <dbReference type="Proteomes" id="UP001055811"/>
    </source>
</evidence>
<comment type="caution">
    <text evidence="1">The sequence shown here is derived from an EMBL/GenBank/DDBJ whole genome shotgun (WGS) entry which is preliminary data.</text>
</comment>
<evidence type="ECO:0000313" key="1">
    <source>
        <dbReference type="EMBL" id="KAI3791403.1"/>
    </source>
</evidence>
<organism evidence="1 2">
    <name type="scientific">Cichorium intybus</name>
    <name type="common">Chicory</name>
    <dbReference type="NCBI Taxonomy" id="13427"/>
    <lineage>
        <taxon>Eukaryota</taxon>
        <taxon>Viridiplantae</taxon>
        <taxon>Streptophyta</taxon>
        <taxon>Embryophyta</taxon>
        <taxon>Tracheophyta</taxon>
        <taxon>Spermatophyta</taxon>
        <taxon>Magnoliopsida</taxon>
        <taxon>eudicotyledons</taxon>
        <taxon>Gunneridae</taxon>
        <taxon>Pentapetalae</taxon>
        <taxon>asterids</taxon>
        <taxon>campanulids</taxon>
        <taxon>Asterales</taxon>
        <taxon>Asteraceae</taxon>
        <taxon>Cichorioideae</taxon>
        <taxon>Cichorieae</taxon>
        <taxon>Cichoriinae</taxon>
        <taxon>Cichorium</taxon>
    </lineage>
</organism>
<reference evidence="1 2" key="2">
    <citation type="journal article" date="2022" name="Mol. Ecol. Resour.">
        <title>The genomes of chicory, endive, great burdock and yacon provide insights into Asteraceae paleo-polyploidization history and plant inulin production.</title>
        <authorList>
            <person name="Fan W."/>
            <person name="Wang S."/>
            <person name="Wang H."/>
            <person name="Wang A."/>
            <person name="Jiang F."/>
            <person name="Liu H."/>
            <person name="Zhao H."/>
            <person name="Xu D."/>
            <person name="Zhang Y."/>
        </authorList>
    </citation>
    <scope>NUCLEOTIDE SEQUENCE [LARGE SCALE GENOMIC DNA]</scope>
    <source>
        <strain evidence="2">cv. Punajuju</strain>
        <tissue evidence="1">Leaves</tissue>
    </source>
</reference>
<protein>
    <submittedName>
        <fullName evidence="1">Uncharacterized protein</fullName>
    </submittedName>
</protein>
<proteinExistence type="predicted"/>
<accession>A0ACB9H7V1</accession>
<gene>
    <name evidence="1" type="ORF">L2E82_05171</name>
</gene>
<dbReference type="EMBL" id="CM042009">
    <property type="protein sequence ID" value="KAI3791403.1"/>
    <property type="molecule type" value="Genomic_DNA"/>
</dbReference>
<dbReference type="Proteomes" id="UP001055811">
    <property type="component" value="Linkage Group LG01"/>
</dbReference>
<sequence length="150" mass="16712">MPPPSSCSTHRPEVLPPSSPPSRAHRPSVRSLSYYVGSVCLHRVGLLRCRLPLLTPHASPASASPKSSTIDVVCIAYLHWRLLYHRPLSLSLLLRFFEPSPHQNEYNMAFNPSANEAMVFLLGDKICLKLICLKRLESELGLNVICLKNA</sequence>
<name>A0ACB9H7V1_CICIN</name>